<evidence type="ECO:0000256" key="6">
    <source>
        <dbReference type="ARBA" id="ARBA00022723"/>
    </source>
</evidence>
<dbReference type="GO" id="GO:0005737">
    <property type="term" value="C:cytoplasm"/>
    <property type="evidence" value="ECO:0007669"/>
    <property type="project" value="UniProtKB-SubCell"/>
</dbReference>
<sequence>MNKFDNENGQEKINEKKQIIKNIINLKKEKNAIILAHNYQPREIQEIADFIGDSLELCIIAEKTDADIIVFCGVDFMAETAKILNPAKKVLLPEIMDTECPMAHQLPPEIIIEAKKENPDAKVVIYVNTLASAKALADATCTSANADKVVNLFDEKTILFGPDNNLAYFVEKRSDKTIIPIPKGGHCYVHKMYTLEDVKKVKAEYPNSELLIHPESSPEVQDVADHIMSTGGMVKHVLNSPVDTFIIGTECDMISRLNIELEKVGKSKKLVPLRADAICNPMKHITLEKIETCLINEKYEVNLDEEIIKKAKVAIDKMLSLNK</sequence>
<comment type="function">
    <text evidence="9">Catalyzes the condensation of iminoaspartate with dihydroxyacetone phosphate to form quinolinate.</text>
</comment>
<evidence type="ECO:0000256" key="7">
    <source>
        <dbReference type="ARBA" id="ARBA00023004"/>
    </source>
</evidence>
<dbReference type="NCBIfam" id="TIGR00550">
    <property type="entry name" value="nadA"/>
    <property type="match status" value="1"/>
</dbReference>
<keyword evidence="7 9" id="KW-0408">Iron</keyword>
<dbReference type="GO" id="GO:0051539">
    <property type="term" value="F:4 iron, 4 sulfur cluster binding"/>
    <property type="evidence" value="ECO:0007669"/>
    <property type="project" value="UniProtKB-KW"/>
</dbReference>
<feature type="binding site" evidence="9">
    <location>
        <position position="187"/>
    </location>
    <ligand>
        <name>[4Fe-4S] cluster</name>
        <dbReference type="ChEBI" id="CHEBI:49883"/>
    </ligand>
</feature>
<organism evidence="10 11">
    <name type="scientific">Methanococcus voltae (strain ATCC BAA-1334 / A3)</name>
    <dbReference type="NCBI Taxonomy" id="456320"/>
    <lineage>
        <taxon>Archaea</taxon>
        <taxon>Methanobacteriati</taxon>
        <taxon>Methanobacteriota</taxon>
        <taxon>Methanomada group</taxon>
        <taxon>Methanococci</taxon>
        <taxon>Methanococcales</taxon>
        <taxon>Methanococcaceae</taxon>
        <taxon>Methanococcus</taxon>
    </lineage>
</organism>
<keyword evidence="11" id="KW-1185">Reference proteome</keyword>
<evidence type="ECO:0000256" key="2">
    <source>
        <dbReference type="ARBA" id="ARBA00012669"/>
    </source>
</evidence>
<evidence type="ECO:0000256" key="9">
    <source>
        <dbReference type="HAMAP-Rule" id="MF_00568"/>
    </source>
</evidence>
<evidence type="ECO:0000256" key="5">
    <source>
        <dbReference type="ARBA" id="ARBA00022679"/>
    </source>
</evidence>
<dbReference type="PANTHER" id="PTHR30573:SF0">
    <property type="entry name" value="QUINOLINATE SYNTHASE, CHLOROPLASTIC"/>
    <property type="match status" value="1"/>
</dbReference>
<comment type="catalytic activity">
    <reaction evidence="9">
        <text>iminosuccinate + dihydroxyacetone phosphate = quinolinate + phosphate + 2 H2O + H(+)</text>
        <dbReference type="Rhea" id="RHEA:25888"/>
        <dbReference type="ChEBI" id="CHEBI:15377"/>
        <dbReference type="ChEBI" id="CHEBI:15378"/>
        <dbReference type="ChEBI" id="CHEBI:29959"/>
        <dbReference type="ChEBI" id="CHEBI:43474"/>
        <dbReference type="ChEBI" id="CHEBI:57642"/>
        <dbReference type="ChEBI" id="CHEBI:77875"/>
        <dbReference type="EC" id="2.5.1.72"/>
    </reaction>
</comment>
<keyword evidence="5 9" id="KW-0808">Transferase</keyword>
<dbReference type="AlphaFoldDB" id="D7DU26"/>
<evidence type="ECO:0000256" key="8">
    <source>
        <dbReference type="ARBA" id="ARBA00023014"/>
    </source>
</evidence>
<proteinExistence type="inferred from homology"/>
<comment type="pathway">
    <text evidence="1 9">Cofactor biosynthesis; NAD(+) biosynthesis; quinolinate from iminoaspartate: step 1/1.</text>
</comment>
<dbReference type="eggNOG" id="arCOG04459">
    <property type="taxonomic scope" value="Archaea"/>
</dbReference>
<dbReference type="Proteomes" id="UP000007722">
    <property type="component" value="Chromosome"/>
</dbReference>
<feature type="binding site" evidence="9">
    <location>
        <begin position="126"/>
        <end position="128"/>
    </location>
    <ligand>
        <name>iminosuccinate</name>
        <dbReference type="ChEBI" id="CHEBI:77875"/>
    </ligand>
</feature>
<dbReference type="GO" id="GO:0034628">
    <property type="term" value="P:'de novo' NAD+ biosynthetic process from L-aspartate"/>
    <property type="evidence" value="ECO:0007669"/>
    <property type="project" value="TreeGrafter"/>
</dbReference>
<feature type="binding site" evidence="9">
    <location>
        <begin position="213"/>
        <end position="215"/>
    </location>
    <ligand>
        <name>iminosuccinate</name>
        <dbReference type="ChEBI" id="CHEBI:77875"/>
    </ligand>
</feature>
<protein>
    <recommendedName>
        <fullName evidence="2 9">Quinolinate synthase</fullName>
        <ecNumber evidence="2 9">2.5.1.72</ecNumber>
    </recommendedName>
</protein>
<name>D7DU26_METV3</name>
<dbReference type="GO" id="GO:0008987">
    <property type="term" value="F:quinolinate synthetase A activity"/>
    <property type="evidence" value="ECO:0007669"/>
    <property type="project" value="UniProtKB-UniRule"/>
</dbReference>
<evidence type="ECO:0000256" key="3">
    <source>
        <dbReference type="ARBA" id="ARBA00022485"/>
    </source>
</evidence>
<comment type="subcellular location">
    <subcellularLocation>
        <location evidence="9">Cytoplasm</location>
    </subcellularLocation>
</comment>
<dbReference type="HOGENOM" id="CLU_047382_0_0_2"/>
<evidence type="ECO:0000256" key="4">
    <source>
        <dbReference type="ARBA" id="ARBA00022642"/>
    </source>
</evidence>
<dbReference type="InterPro" id="IPR003473">
    <property type="entry name" value="NadA"/>
</dbReference>
<dbReference type="KEGG" id="mvo:Mvol_0979"/>
<dbReference type="FunCoup" id="D7DU26">
    <property type="interactions" value="99"/>
</dbReference>
<keyword evidence="9" id="KW-0963">Cytoplasm</keyword>
<dbReference type="UniPathway" id="UPA00253">
    <property type="reaction ID" value="UER00327"/>
</dbReference>
<feature type="binding site" evidence="9">
    <location>
        <position position="143"/>
    </location>
    <ligand>
        <name>iminosuccinate</name>
        <dbReference type="ChEBI" id="CHEBI:77875"/>
    </ligand>
</feature>
<feature type="binding site" evidence="9">
    <location>
        <position position="279"/>
    </location>
    <ligand>
        <name>[4Fe-4S] cluster</name>
        <dbReference type="ChEBI" id="CHEBI:49883"/>
    </ligand>
</feature>
<dbReference type="GO" id="GO:0046872">
    <property type="term" value="F:metal ion binding"/>
    <property type="evidence" value="ECO:0007669"/>
    <property type="project" value="UniProtKB-KW"/>
</dbReference>
<dbReference type="EC" id="2.5.1.72" evidence="2 9"/>
<accession>D7DU26</accession>
<dbReference type="PANTHER" id="PTHR30573">
    <property type="entry name" value="QUINOLINATE SYNTHETASE A"/>
    <property type="match status" value="1"/>
</dbReference>
<feature type="binding site" evidence="9">
    <location>
        <position position="230"/>
    </location>
    <ligand>
        <name>iminosuccinate</name>
        <dbReference type="ChEBI" id="CHEBI:77875"/>
    </ligand>
</feature>
<dbReference type="Pfam" id="PF02445">
    <property type="entry name" value="NadA"/>
    <property type="match status" value="1"/>
</dbReference>
<keyword evidence="4 9" id="KW-0662">Pyridine nucleotide biosynthesis</keyword>
<dbReference type="OrthoDB" id="5931at2157"/>
<evidence type="ECO:0000313" key="11">
    <source>
        <dbReference type="Proteomes" id="UP000007722"/>
    </source>
</evidence>
<dbReference type="NCBIfam" id="NF006878">
    <property type="entry name" value="PRK09375.1-2"/>
    <property type="match status" value="1"/>
</dbReference>
<gene>
    <name evidence="9" type="primary">nadA</name>
    <name evidence="10" type="ordered locus">Mvol_0979</name>
</gene>
<evidence type="ECO:0000313" key="10">
    <source>
        <dbReference type="EMBL" id="ADI36636.1"/>
    </source>
</evidence>
<feature type="binding site" evidence="9">
    <location>
        <position position="37"/>
    </location>
    <ligand>
        <name>iminosuccinate</name>
        <dbReference type="ChEBI" id="CHEBI:77875"/>
    </ligand>
</feature>
<keyword evidence="8 9" id="KW-0411">Iron-sulfur</keyword>
<dbReference type="InterPro" id="IPR036094">
    <property type="entry name" value="NadA_sf"/>
</dbReference>
<keyword evidence="6 9" id="KW-0479">Metal-binding</keyword>
<dbReference type="InParanoid" id="D7DU26"/>
<comment type="similarity">
    <text evidence="9">Belongs to the quinolinate synthase family. Type 2 subfamily.</text>
</comment>
<dbReference type="EMBL" id="CP002057">
    <property type="protein sequence ID" value="ADI36636.1"/>
    <property type="molecule type" value="Genomic_DNA"/>
</dbReference>
<feature type="binding site" evidence="9">
    <location>
        <position position="54"/>
    </location>
    <ligand>
        <name>iminosuccinate</name>
        <dbReference type="ChEBI" id="CHEBI:77875"/>
    </ligand>
</feature>
<keyword evidence="3 9" id="KW-0004">4Fe-4S</keyword>
<comment type="cofactor">
    <cofactor evidence="9">
        <name>[4Fe-4S] cluster</name>
        <dbReference type="ChEBI" id="CHEBI:49883"/>
    </cofactor>
    <text evidence="9">Binds 1 [4Fe-4S] cluster per subunit.</text>
</comment>
<feature type="binding site" evidence="9">
    <location>
        <position position="100"/>
    </location>
    <ligand>
        <name>[4Fe-4S] cluster</name>
        <dbReference type="ChEBI" id="CHEBI:49883"/>
    </ligand>
</feature>
<dbReference type="HAMAP" id="MF_00568">
    <property type="entry name" value="NadA_type2"/>
    <property type="match status" value="1"/>
</dbReference>
<evidence type="ECO:0000256" key="1">
    <source>
        <dbReference type="ARBA" id="ARBA00005065"/>
    </source>
</evidence>
<reference evidence="10 11" key="1">
    <citation type="submission" date="2010-05" db="EMBL/GenBank/DDBJ databases">
        <title>Complete sequence of Methanococcus voltae A3.</title>
        <authorList>
            <consortium name="US DOE Joint Genome Institute"/>
            <person name="Lucas S."/>
            <person name="Copeland A."/>
            <person name="Lapidus A."/>
            <person name="Cheng J.-F."/>
            <person name="Bruce D."/>
            <person name="Goodwin L."/>
            <person name="Pitluck S."/>
            <person name="Lowry S."/>
            <person name="Clum A."/>
            <person name="Land M."/>
            <person name="Hauser L."/>
            <person name="Kyrpides N."/>
            <person name="Mikhailova N."/>
            <person name="Whitman W.B."/>
            <person name="Woyke T."/>
        </authorList>
    </citation>
    <scope>NUCLEOTIDE SEQUENCE [LARGE SCALE GENOMIC DNA]</scope>
    <source>
        <strain evidence="11">ATCC BAA-1334 / A3</strain>
    </source>
</reference>
<dbReference type="STRING" id="456320.Mvol_0979"/>
<dbReference type="SUPFAM" id="SSF142754">
    <property type="entry name" value="NadA-like"/>
    <property type="match status" value="1"/>
</dbReference>
<dbReference type="Gene3D" id="3.40.50.10800">
    <property type="entry name" value="NadA-like"/>
    <property type="match status" value="3"/>
</dbReference>
<dbReference type="InterPro" id="IPR023066">
    <property type="entry name" value="Quinolinate_synth_type2"/>
</dbReference>